<evidence type="ECO:0000313" key="1">
    <source>
        <dbReference type="EMBL" id="CAF1345754.1"/>
    </source>
</evidence>
<protein>
    <submittedName>
        <fullName evidence="1">Uncharacterized protein</fullName>
    </submittedName>
</protein>
<dbReference type="Proteomes" id="UP000663829">
    <property type="component" value="Unassembled WGS sequence"/>
</dbReference>
<accession>A0A815H1E9</accession>
<dbReference type="PANTHER" id="PTHR21301:SF10">
    <property type="entry name" value="REVERSE TRANSCRIPTASE DOMAIN-CONTAINING PROTEIN"/>
    <property type="match status" value="1"/>
</dbReference>
<dbReference type="AlphaFoldDB" id="A0A815H1E9"/>
<dbReference type="OrthoDB" id="10029313at2759"/>
<reference evidence="1" key="1">
    <citation type="submission" date="2021-02" db="EMBL/GenBank/DDBJ databases">
        <authorList>
            <person name="Nowell W R."/>
        </authorList>
    </citation>
    <scope>NUCLEOTIDE SEQUENCE</scope>
</reference>
<evidence type="ECO:0000313" key="3">
    <source>
        <dbReference type="Proteomes" id="UP000663829"/>
    </source>
</evidence>
<proteinExistence type="predicted"/>
<comment type="caution">
    <text evidence="1">The sequence shown here is derived from an EMBL/GenBank/DDBJ whole genome shotgun (WGS) entry which is preliminary data.</text>
</comment>
<evidence type="ECO:0000313" key="2">
    <source>
        <dbReference type="EMBL" id="CAF4211083.1"/>
    </source>
</evidence>
<keyword evidence="3" id="KW-1185">Reference proteome</keyword>
<feature type="non-terminal residue" evidence="1">
    <location>
        <position position="1"/>
    </location>
</feature>
<dbReference type="PANTHER" id="PTHR21301">
    <property type="entry name" value="REVERSE TRANSCRIPTASE"/>
    <property type="match status" value="1"/>
</dbReference>
<organism evidence="1 3">
    <name type="scientific">Didymodactylos carnosus</name>
    <dbReference type="NCBI Taxonomy" id="1234261"/>
    <lineage>
        <taxon>Eukaryota</taxon>
        <taxon>Metazoa</taxon>
        <taxon>Spiralia</taxon>
        <taxon>Gnathifera</taxon>
        <taxon>Rotifera</taxon>
        <taxon>Eurotatoria</taxon>
        <taxon>Bdelloidea</taxon>
        <taxon>Philodinida</taxon>
        <taxon>Philodinidae</taxon>
        <taxon>Didymodactylos</taxon>
    </lineage>
</organism>
<dbReference type="EMBL" id="CAJOBC010061447">
    <property type="protein sequence ID" value="CAF4211083.1"/>
    <property type="molecule type" value="Genomic_DNA"/>
</dbReference>
<name>A0A815H1E9_9BILA</name>
<sequence>MLKYFQEFPQLVQSQYGQQVYNPYITSTVSTTIPTTTTTVSNSFPTTTISTGISSSCATTIWTTGLQPIHYDQRLPELEPFHLTDTIYTIGNVKLTQSEIHLLSKGLKFIPNRPFHITDYFRQRVNKMLSLPHYNHINIDRFLLSAYSHRTSFIPNLARDEQLALQLLKSRDDIIIRPADKNVGIVVLESKVYESKILEQLNDRKFYEKLDYNPTHQTFQRIKLDLELLFRNKSITFNTLKRITPKKSTCGAFYILPKVHKLKCPGRPIVSGIEHLTADISKYLERQLTPC</sequence>
<dbReference type="Proteomes" id="UP000681722">
    <property type="component" value="Unassembled WGS sequence"/>
</dbReference>
<dbReference type="EMBL" id="CAJNOQ010014643">
    <property type="protein sequence ID" value="CAF1345754.1"/>
    <property type="molecule type" value="Genomic_DNA"/>
</dbReference>
<gene>
    <name evidence="1" type="ORF">GPM918_LOCUS30657</name>
    <name evidence="2" type="ORF">SRO942_LOCUS31275</name>
</gene>